<evidence type="ECO:0000313" key="3">
    <source>
        <dbReference type="Proteomes" id="UP001163152"/>
    </source>
</evidence>
<feature type="transmembrane region" description="Helical" evidence="1">
    <location>
        <begin position="99"/>
        <end position="117"/>
    </location>
</feature>
<dbReference type="Proteomes" id="UP001163152">
    <property type="component" value="Chromosome"/>
</dbReference>
<proteinExistence type="predicted"/>
<name>A0A9E8ZA75_9CYAN</name>
<protein>
    <submittedName>
        <fullName evidence="2">Uncharacterized protein</fullName>
    </submittedName>
</protein>
<feature type="transmembrane region" description="Helical" evidence="1">
    <location>
        <begin position="137"/>
        <end position="159"/>
    </location>
</feature>
<sequence length="174" mass="19616">MAVSKGWYVSLIAIGSVSNLIYPHVPLVSFATLAGVTLRRNQAIVAMVCIWFVNQLVGFTIRQYPLNAIVLLWGLTMGLGSILVALIASMRPMFSYHGWVGQLLWLGVALLLGFTVYQSSTLLVHQWVGMHGLTVDVLLRIFVRDGMWTIGLYAIYYAIHKVFRLNYQQRLKSR</sequence>
<dbReference type="EMBL" id="CP113797">
    <property type="protein sequence ID" value="WAL59092.1"/>
    <property type="molecule type" value="Genomic_DNA"/>
</dbReference>
<evidence type="ECO:0000256" key="1">
    <source>
        <dbReference type="SAM" id="Phobius"/>
    </source>
</evidence>
<keyword evidence="1" id="KW-1133">Transmembrane helix</keyword>
<accession>A0A9E8ZA75</accession>
<feature type="transmembrane region" description="Helical" evidence="1">
    <location>
        <begin position="6"/>
        <end position="31"/>
    </location>
</feature>
<feature type="transmembrane region" description="Helical" evidence="1">
    <location>
        <begin position="68"/>
        <end position="87"/>
    </location>
</feature>
<keyword evidence="1" id="KW-0812">Transmembrane</keyword>
<dbReference type="RefSeq" id="WP_268608671.1">
    <property type="nucleotide sequence ID" value="NZ_CP113797.1"/>
</dbReference>
<gene>
    <name evidence="2" type="ORF">OXH18_18215</name>
</gene>
<reference evidence="2" key="1">
    <citation type="submission" date="2022-12" db="EMBL/GenBank/DDBJ databases">
        <title>Polyphasic identification of a Novel Hot-Spring Cyanobacterium Ocullathermofonsia sinensis gen nov. sp. nov. and Genomic Insights on its Adaptations to the Thermal Habitat.</title>
        <authorList>
            <person name="Daroch M."/>
            <person name="Tang J."/>
            <person name="Jiang Y."/>
        </authorList>
    </citation>
    <scope>NUCLEOTIDE SEQUENCE</scope>
    <source>
        <strain evidence="2">PKUAC-SCTA174</strain>
    </source>
</reference>
<evidence type="ECO:0000313" key="2">
    <source>
        <dbReference type="EMBL" id="WAL59092.1"/>
    </source>
</evidence>
<feature type="transmembrane region" description="Helical" evidence="1">
    <location>
        <begin position="43"/>
        <end position="62"/>
    </location>
</feature>
<keyword evidence="1" id="KW-0472">Membrane</keyword>
<organism evidence="2 3">
    <name type="scientific">Thermocoleostomius sinensis A174</name>
    <dbReference type="NCBI Taxonomy" id="2016057"/>
    <lineage>
        <taxon>Bacteria</taxon>
        <taxon>Bacillati</taxon>
        <taxon>Cyanobacteriota</taxon>
        <taxon>Cyanophyceae</taxon>
        <taxon>Oculatellales</taxon>
        <taxon>Oculatellaceae</taxon>
        <taxon>Thermocoleostomius</taxon>
    </lineage>
</organism>
<keyword evidence="3" id="KW-1185">Reference proteome</keyword>
<dbReference type="AlphaFoldDB" id="A0A9E8ZA75"/>
<dbReference type="KEGG" id="tsin:OXH18_18215"/>